<dbReference type="SUPFAM" id="SSF49899">
    <property type="entry name" value="Concanavalin A-like lectins/glucanases"/>
    <property type="match status" value="1"/>
</dbReference>
<keyword evidence="3 4" id="KW-0256">Endoplasmic reticulum</keyword>
<dbReference type="GO" id="GO:0005509">
    <property type="term" value="F:calcium ion binding"/>
    <property type="evidence" value="ECO:0007669"/>
    <property type="project" value="InterPro"/>
</dbReference>
<name>A0A7T8GTN9_CALRO</name>
<dbReference type="Gene3D" id="2.60.120.200">
    <property type="match status" value="1"/>
</dbReference>
<keyword evidence="6" id="KW-1185">Reference proteome</keyword>
<dbReference type="GO" id="GO:0051082">
    <property type="term" value="F:unfolded protein binding"/>
    <property type="evidence" value="ECO:0007669"/>
    <property type="project" value="InterPro"/>
</dbReference>
<evidence type="ECO:0000256" key="4">
    <source>
        <dbReference type="RuleBase" id="RU362126"/>
    </source>
</evidence>
<feature type="non-terminal residue" evidence="5">
    <location>
        <position position="1"/>
    </location>
</feature>
<dbReference type="InterPro" id="IPR013320">
    <property type="entry name" value="ConA-like_dom_sf"/>
</dbReference>
<dbReference type="Proteomes" id="UP000595437">
    <property type="component" value="Chromosome 12"/>
</dbReference>
<evidence type="ECO:0000256" key="3">
    <source>
        <dbReference type="ARBA" id="ARBA00022824"/>
    </source>
</evidence>
<dbReference type="GO" id="GO:0005789">
    <property type="term" value="C:endoplasmic reticulum membrane"/>
    <property type="evidence" value="ECO:0007669"/>
    <property type="project" value="TreeGrafter"/>
</dbReference>
<dbReference type="PANTHER" id="PTHR11073">
    <property type="entry name" value="CALRETICULIN AND CALNEXIN"/>
    <property type="match status" value="1"/>
</dbReference>
<comment type="similarity">
    <text evidence="2 4">Belongs to the calreticulin family.</text>
</comment>
<dbReference type="Pfam" id="PF00262">
    <property type="entry name" value="Calreticulin"/>
    <property type="match status" value="1"/>
</dbReference>
<dbReference type="GO" id="GO:0006457">
    <property type="term" value="P:protein folding"/>
    <property type="evidence" value="ECO:0007669"/>
    <property type="project" value="InterPro"/>
</dbReference>
<sequence>PVYLRRWVRSSARKEEAKYEGEWSLESAEKDALSGDSGLVLKSKAKHSAISARLRKPFLFKSSGESEGESKEVEVEQVPLIVQYEVNFQKGQDCGGGYIKLLSHDKAFEQKVRRAETWMDGP</sequence>
<comment type="subcellular location">
    <subcellularLocation>
        <location evidence="1">Endoplasmic reticulum</location>
    </subcellularLocation>
</comment>
<evidence type="ECO:0000313" key="6">
    <source>
        <dbReference type="Proteomes" id="UP000595437"/>
    </source>
</evidence>
<reference evidence="6" key="1">
    <citation type="submission" date="2021-01" db="EMBL/GenBank/DDBJ databases">
        <title>Caligus Genome Assembly.</title>
        <authorList>
            <person name="Gallardo-Escarate C."/>
        </authorList>
    </citation>
    <scope>NUCLEOTIDE SEQUENCE [LARGE SCALE GENOMIC DNA]</scope>
</reference>
<proteinExistence type="inferred from homology"/>
<dbReference type="AlphaFoldDB" id="A0A7T8GTN9"/>
<dbReference type="OrthoDB" id="1938156at2759"/>
<dbReference type="PROSITE" id="PS00803">
    <property type="entry name" value="CALRETICULIN_1"/>
    <property type="match status" value="1"/>
</dbReference>
<dbReference type="PANTHER" id="PTHR11073:SF1">
    <property type="entry name" value="CALNEXIN 14D-RELATED"/>
    <property type="match status" value="1"/>
</dbReference>
<protein>
    <submittedName>
        <fullName evidence="5">Uncharacterized protein</fullName>
    </submittedName>
</protein>
<accession>A0A7T8GTN9</accession>
<organism evidence="5 6">
    <name type="scientific">Caligus rogercresseyi</name>
    <name type="common">Sea louse</name>
    <dbReference type="NCBI Taxonomy" id="217165"/>
    <lineage>
        <taxon>Eukaryota</taxon>
        <taxon>Metazoa</taxon>
        <taxon>Ecdysozoa</taxon>
        <taxon>Arthropoda</taxon>
        <taxon>Crustacea</taxon>
        <taxon>Multicrustacea</taxon>
        <taxon>Hexanauplia</taxon>
        <taxon>Copepoda</taxon>
        <taxon>Siphonostomatoida</taxon>
        <taxon>Caligidae</taxon>
        <taxon>Caligus</taxon>
    </lineage>
</organism>
<gene>
    <name evidence="5" type="ORF">FKW44_017905</name>
</gene>
<evidence type="ECO:0000313" key="5">
    <source>
        <dbReference type="EMBL" id="QQP37592.1"/>
    </source>
</evidence>
<evidence type="ECO:0000256" key="1">
    <source>
        <dbReference type="ARBA" id="ARBA00004240"/>
    </source>
</evidence>
<dbReference type="InterPro" id="IPR001580">
    <property type="entry name" value="Calret/calnex"/>
</dbReference>
<keyword evidence="4" id="KW-0143">Chaperone</keyword>
<dbReference type="EMBL" id="CP045901">
    <property type="protein sequence ID" value="QQP37592.1"/>
    <property type="molecule type" value="Genomic_DNA"/>
</dbReference>
<dbReference type="GO" id="GO:0036503">
    <property type="term" value="P:ERAD pathway"/>
    <property type="evidence" value="ECO:0007669"/>
    <property type="project" value="TreeGrafter"/>
</dbReference>
<dbReference type="InterPro" id="IPR018124">
    <property type="entry name" value="Calret/calnex_CS"/>
</dbReference>
<evidence type="ECO:0000256" key="2">
    <source>
        <dbReference type="ARBA" id="ARBA00010983"/>
    </source>
</evidence>